<evidence type="ECO:0000313" key="5">
    <source>
        <dbReference type="Proteomes" id="UP000229901"/>
    </source>
</evidence>
<dbReference type="CDD" id="cd07381">
    <property type="entry name" value="MPP_CapA"/>
    <property type="match status" value="1"/>
</dbReference>
<dbReference type="AlphaFoldDB" id="A0A2H0V755"/>
<feature type="transmembrane region" description="Helical" evidence="2">
    <location>
        <begin position="25"/>
        <end position="48"/>
    </location>
</feature>
<dbReference type="EMBL" id="PFAP01000011">
    <property type="protein sequence ID" value="PIR94239.1"/>
    <property type="molecule type" value="Genomic_DNA"/>
</dbReference>
<gene>
    <name evidence="4" type="ORF">COT97_01980</name>
</gene>
<dbReference type="Proteomes" id="UP000229901">
    <property type="component" value="Unassembled WGS sequence"/>
</dbReference>
<comment type="caution">
    <text evidence="4">The sequence shown here is derived from an EMBL/GenBank/DDBJ whole genome shotgun (WGS) entry which is preliminary data.</text>
</comment>
<evidence type="ECO:0000259" key="3">
    <source>
        <dbReference type="SMART" id="SM00854"/>
    </source>
</evidence>
<proteinExistence type="inferred from homology"/>
<dbReference type="InterPro" id="IPR052169">
    <property type="entry name" value="CW_Biosynth-Accessory"/>
</dbReference>
<keyword evidence="2" id="KW-0812">Transmembrane</keyword>
<dbReference type="SMART" id="SM00854">
    <property type="entry name" value="PGA_cap"/>
    <property type="match status" value="1"/>
</dbReference>
<keyword evidence="2" id="KW-1133">Transmembrane helix</keyword>
<sequence>MVKLCLLLKLICALRLKNSMRKSTTLIIVIVLAIIIAAGAFSAVFFWAEDDLVFEKVYLPEQLVYLDFDQWKKIQQEQIALFQKKEKEEITLFAVGDIMMSRAVERKMLAKNDFMYCLEPTRKLVQSADIAMANLESPIIEGPLVDDGSFSFRADPRSAEALALAGFDILSLPNNHIMNYGSEGLVKTFEYLGKNNLDYVGVGENLNKIVNPLIKEVKGIKIAFLSYAYGPESYKATTARAGMALMDTEQLIADINTAHEEKVDLIIVSMHDGVEYVNDPAVHQTEFAHVAIDSGADVVLGHHPHVVQKMEIYKDRYIYYSLGNFVFDQMWSQDTREGLGVMLHLNKEGVTDVEYYPIEIQDYCRPELVEGEQAEKIIGKLGS</sequence>
<dbReference type="Gene3D" id="3.60.21.10">
    <property type="match status" value="1"/>
</dbReference>
<dbReference type="Pfam" id="PF09587">
    <property type="entry name" value="PGA_cap"/>
    <property type="match status" value="1"/>
</dbReference>
<dbReference type="SUPFAM" id="SSF56300">
    <property type="entry name" value="Metallo-dependent phosphatases"/>
    <property type="match status" value="1"/>
</dbReference>
<dbReference type="InterPro" id="IPR029052">
    <property type="entry name" value="Metallo-depent_PP-like"/>
</dbReference>
<evidence type="ECO:0000256" key="1">
    <source>
        <dbReference type="ARBA" id="ARBA00005662"/>
    </source>
</evidence>
<organism evidence="4 5">
    <name type="scientific">Candidatus Falkowbacteria bacterium CG10_big_fil_rev_8_21_14_0_10_39_11</name>
    <dbReference type="NCBI Taxonomy" id="1974565"/>
    <lineage>
        <taxon>Bacteria</taxon>
        <taxon>Candidatus Falkowiibacteriota</taxon>
    </lineage>
</organism>
<dbReference type="PANTHER" id="PTHR33393">
    <property type="entry name" value="POLYGLUTAMINE SYNTHESIS ACCESSORY PROTEIN RV0574C-RELATED"/>
    <property type="match status" value="1"/>
</dbReference>
<accession>A0A2H0V755</accession>
<evidence type="ECO:0000256" key="2">
    <source>
        <dbReference type="SAM" id="Phobius"/>
    </source>
</evidence>
<protein>
    <recommendedName>
        <fullName evidence="3">Capsule synthesis protein CapA domain-containing protein</fullName>
    </recommendedName>
</protein>
<reference evidence="5" key="1">
    <citation type="submission" date="2017-09" db="EMBL/GenBank/DDBJ databases">
        <title>Depth-based differentiation of microbial function through sediment-hosted aquifers and enrichment of novel symbionts in the deep terrestrial subsurface.</title>
        <authorList>
            <person name="Probst A.J."/>
            <person name="Ladd B."/>
            <person name="Jarett J.K."/>
            <person name="Geller-Mcgrath D.E."/>
            <person name="Sieber C.M.K."/>
            <person name="Emerson J.B."/>
            <person name="Anantharaman K."/>
            <person name="Thomas B.C."/>
            <person name="Malmstrom R."/>
            <person name="Stieglmeier M."/>
            <person name="Klingl A."/>
            <person name="Woyke T."/>
            <person name="Ryan C.M."/>
            <person name="Banfield J.F."/>
        </authorList>
    </citation>
    <scope>NUCLEOTIDE SEQUENCE [LARGE SCALE GENOMIC DNA]</scope>
</reference>
<evidence type="ECO:0000313" key="4">
    <source>
        <dbReference type="EMBL" id="PIR94239.1"/>
    </source>
</evidence>
<feature type="domain" description="Capsule synthesis protein CapA" evidence="3">
    <location>
        <begin position="91"/>
        <end position="329"/>
    </location>
</feature>
<dbReference type="InterPro" id="IPR019079">
    <property type="entry name" value="Capsule_synth_CapA"/>
</dbReference>
<comment type="similarity">
    <text evidence="1">Belongs to the CapA family.</text>
</comment>
<keyword evidence="2" id="KW-0472">Membrane</keyword>
<dbReference type="PANTHER" id="PTHR33393:SF11">
    <property type="entry name" value="POLYGLUTAMINE SYNTHESIS ACCESSORY PROTEIN RV0574C-RELATED"/>
    <property type="match status" value="1"/>
</dbReference>
<name>A0A2H0V755_9BACT</name>